<evidence type="ECO:0000313" key="3">
    <source>
        <dbReference type="Proteomes" id="UP000815325"/>
    </source>
</evidence>
<reference evidence="2" key="1">
    <citation type="submission" date="2017-08" db="EMBL/GenBank/DDBJ databases">
        <authorList>
            <person name="Polle J.E."/>
            <person name="Barry K."/>
            <person name="Cushman J."/>
            <person name="Schmutz J."/>
            <person name="Tran D."/>
            <person name="Hathwaick L.T."/>
            <person name="Yim W.C."/>
            <person name="Jenkins J."/>
            <person name="Mckie-Krisberg Z.M."/>
            <person name="Prochnik S."/>
            <person name="Lindquist E."/>
            <person name="Dockter R.B."/>
            <person name="Adam C."/>
            <person name="Molina H."/>
            <person name="Bunkerborg J."/>
            <person name="Jin E."/>
            <person name="Buchheim M."/>
            <person name="Magnuson J."/>
        </authorList>
    </citation>
    <scope>NUCLEOTIDE SEQUENCE</scope>
    <source>
        <strain evidence="2">CCAP 19/18</strain>
    </source>
</reference>
<evidence type="ECO:0000256" key="1">
    <source>
        <dbReference type="SAM" id="MobiDB-lite"/>
    </source>
</evidence>
<accession>A0ABQ7GPK1</accession>
<gene>
    <name evidence="2" type="ORF">DUNSADRAFT_5820</name>
</gene>
<sequence>MCNVAHACTQGRAVVVHVDCRAAWLRHDHAGVGSLSYVMQHHLFRQLSPVKAYLSSPSSCLVPASPSQGLLRVRLRHMSLVLLAALSQDPSLQAALYSSHPWEALAVHWRCYAAGRSSKEDGEEAGAADAADHTDDSGQEGELGDGKGGKKRGKKKGKDGLASMDALLKQLCGCGTGSMGSAGGRASAAGKVPAAAAVAAAAAAAQVFVGGLVLGERVHQLAERLACGGRAPSAKCSTRNVDPARKAATKQLLTSFLEAFPDLAAHRTGLVDQAMARNGWVG</sequence>
<protein>
    <submittedName>
        <fullName evidence="2">Uncharacterized protein</fullName>
    </submittedName>
</protein>
<feature type="region of interest" description="Disordered" evidence="1">
    <location>
        <begin position="122"/>
        <end position="158"/>
    </location>
</feature>
<dbReference type="Proteomes" id="UP000815325">
    <property type="component" value="Unassembled WGS sequence"/>
</dbReference>
<evidence type="ECO:0000313" key="2">
    <source>
        <dbReference type="EMBL" id="KAF5836532.1"/>
    </source>
</evidence>
<comment type="caution">
    <text evidence="2">The sequence shown here is derived from an EMBL/GenBank/DDBJ whole genome shotgun (WGS) entry which is preliminary data.</text>
</comment>
<proteinExistence type="predicted"/>
<organism evidence="2 3">
    <name type="scientific">Dunaliella salina</name>
    <name type="common">Green alga</name>
    <name type="synonym">Protococcus salinus</name>
    <dbReference type="NCBI Taxonomy" id="3046"/>
    <lineage>
        <taxon>Eukaryota</taxon>
        <taxon>Viridiplantae</taxon>
        <taxon>Chlorophyta</taxon>
        <taxon>core chlorophytes</taxon>
        <taxon>Chlorophyceae</taxon>
        <taxon>CS clade</taxon>
        <taxon>Chlamydomonadales</taxon>
        <taxon>Dunaliellaceae</taxon>
        <taxon>Dunaliella</taxon>
    </lineage>
</organism>
<keyword evidence="3" id="KW-1185">Reference proteome</keyword>
<name>A0ABQ7GPK1_DUNSA</name>
<dbReference type="EMBL" id="MU069656">
    <property type="protein sequence ID" value="KAF5836532.1"/>
    <property type="molecule type" value="Genomic_DNA"/>
</dbReference>